<dbReference type="PROSITE" id="PS50022">
    <property type="entry name" value="FA58C_3"/>
    <property type="match status" value="4"/>
</dbReference>
<dbReference type="Gene3D" id="2.60.120.1000">
    <property type="match status" value="1"/>
</dbReference>
<organism evidence="3 4">
    <name type="scientific">Strongylocentrotus purpuratus</name>
    <name type="common">Purple sea urchin</name>
    <dbReference type="NCBI Taxonomy" id="7668"/>
    <lineage>
        <taxon>Eukaryota</taxon>
        <taxon>Metazoa</taxon>
        <taxon>Echinodermata</taxon>
        <taxon>Eleutherozoa</taxon>
        <taxon>Echinozoa</taxon>
        <taxon>Echinoidea</taxon>
        <taxon>Euechinoidea</taxon>
        <taxon>Echinacea</taxon>
        <taxon>Camarodonta</taxon>
        <taxon>Echinidea</taxon>
        <taxon>Strongylocentrotidae</taxon>
        <taxon>Strongylocentrotus</taxon>
    </lineage>
</organism>
<dbReference type="OrthoDB" id="6155811at2759"/>
<evidence type="ECO:0000259" key="2">
    <source>
        <dbReference type="PROSITE" id="PS50022"/>
    </source>
</evidence>
<dbReference type="CDD" id="cd00057">
    <property type="entry name" value="FA58C"/>
    <property type="match status" value="2"/>
</dbReference>
<reference evidence="4" key="1">
    <citation type="submission" date="2015-02" db="EMBL/GenBank/DDBJ databases">
        <title>Genome sequencing for Strongylocentrotus purpuratus.</title>
        <authorList>
            <person name="Murali S."/>
            <person name="Liu Y."/>
            <person name="Vee V."/>
            <person name="English A."/>
            <person name="Wang M."/>
            <person name="Skinner E."/>
            <person name="Han Y."/>
            <person name="Muzny D.M."/>
            <person name="Worley K.C."/>
            <person name="Gibbs R.A."/>
        </authorList>
    </citation>
    <scope>NUCLEOTIDE SEQUENCE</scope>
</reference>
<dbReference type="Pfam" id="PF00754">
    <property type="entry name" value="F5_F8_type_C"/>
    <property type="match status" value="4"/>
</dbReference>
<keyword evidence="1" id="KW-0732">Signal</keyword>
<dbReference type="InParanoid" id="A0A7M7NNB1"/>
<evidence type="ECO:0000313" key="4">
    <source>
        <dbReference type="Proteomes" id="UP000007110"/>
    </source>
</evidence>
<dbReference type="InterPro" id="IPR008979">
    <property type="entry name" value="Galactose-bd-like_sf"/>
</dbReference>
<dbReference type="PROSITE" id="PS01286">
    <property type="entry name" value="FA58C_2"/>
    <property type="match status" value="2"/>
</dbReference>
<dbReference type="KEGG" id="spu:577099"/>
<dbReference type="GeneID" id="577099"/>
<feature type="domain" description="F5/8 type C" evidence="2">
    <location>
        <begin position="625"/>
        <end position="768"/>
    </location>
</feature>
<reference evidence="3" key="2">
    <citation type="submission" date="2021-01" db="UniProtKB">
        <authorList>
            <consortium name="EnsemblMetazoa"/>
        </authorList>
    </citation>
    <scope>IDENTIFICATION</scope>
</reference>
<dbReference type="PANTHER" id="PTHR24543">
    <property type="entry name" value="MULTICOPPER OXIDASE-RELATED"/>
    <property type="match status" value="1"/>
</dbReference>
<dbReference type="AlphaFoldDB" id="A0A7M7NNB1"/>
<dbReference type="InterPro" id="IPR000421">
    <property type="entry name" value="FA58C"/>
</dbReference>
<feature type="domain" description="F5/8 type C" evidence="2">
    <location>
        <begin position="37"/>
        <end position="189"/>
    </location>
</feature>
<dbReference type="OMA" id="TARYLKF"/>
<sequence length="1129" mass="123562">MISTKLFSSPAVLVVVIIYAAMIVVTQAQIGSVTPSCDEGEAALGMGNYFIEDSQLSAYHAYNVGPAENGRIVSSDLSLYWAGKTNSDDFWYEVDLLAHTVITGLTIQGRMADGETDKRILTYSIQYSSDGSTFVDYEESGSTTVFDGVTVGGTTVDETFSKAIIARKIRIIPITYSNKPSMRLELYGCYQARTCLQWAYLDADYQALEGLFWSSGSRALQYYASKYNNVSVCYYDQVNDVFWDCTSPLGVGNGYIDDSQMSASSNLGNSYAWKARYDESGVWMPSNNANDEWLQIDFTTDTFISGFNTRGDSSSSLDTFLVTYSTDGSNYSPQTEFEEPQDIDRLYLYQSPMTARYLKFTADSWTNNIALAVEVYGCGDHVPTAFPTVDSVATTFSPSYGDCDGREGYFYIDEDGDGNSDYTYCTRITEQLYDTCTNALGMEDYTITKSQITTSGDSAARFGGDKGRLNVESGGNGWKPATKDANQWLMVDLGDDSIPLVTGVGTQSRGNDYAQYVTSLKISHSVDGSTFTTIQGDSGDKVFNGNTGYGTVKYIYFETALHVRFVRFEPLTYNDDLSMRVEVYGCRNSIVASENLLDDGNSTYGWYYTSGSTLDFKTTVDGSYVAPADLDSLSGLTMSASSEKNGNEATEGVLDNTGCWVPSTSNADEWLQFDFAVGTVITRIEMQGHHGSVNKYVESYNILYAATDESFTTFQHGGSDYLFAGNDGSGVDVIASETFNPPIVARYVRISPQSWGNSIGLRVALYGVQHSATCSEWEADTYNASPGAGYYLYPGITDPVYCPTDNSPDYGTCNDYHDAGFTDDHYYILNPSGGSFSDAILVYCDFSSVGNNDVVMVTVSSDMSGWTYLDSYNGNYSSGVTYSSKEAANVGNMASASDYCYQYLMYECFASMIYSGSVAVSWWEDKDENPMPYWAGNDAESTGCYCNEAGNCAKGGDQCHCDLANHYSEGGWITNKTNLPIGGLTFGDVSDGSSAGNFTVGDLVCFTESGAVPSSCYDVAQDGHSTNGLYLLKLSTGDYIPVYCDFNSVENAILTRIGHDFESAFDITDFAREGRFARDINYDYSATISKTALLVDGEDACRQRIDFSCENGRSLYPWETSTQGRGRMG</sequence>
<keyword evidence="4" id="KW-1185">Reference proteome</keyword>
<dbReference type="EnsemblMetazoa" id="XM_030983140">
    <property type="protein sequence ID" value="XP_030839000"/>
    <property type="gene ID" value="LOC577099"/>
</dbReference>
<name>A0A7M7NNB1_STRPU</name>
<feature type="domain" description="F5/8 type C" evidence="2">
    <location>
        <begin position="245"/>
        <end position="378"/>
    </location>
</feature>
<feature type="signal peptide" evidence="1">
    <location>
        <begin position="1"/>
        <end position="28"/>
    </location>
</feature>
<evidence type="ECO:0000313" key="3">
    <source>
        <dbReference type="EnsemblMetazoa" id="XP_030839000"/>
    </source>
</evidence>
<dbReference type="Proteomes" id="UP000007110">
    <property type="component" value="Unassembled WGS sequence"/>
</dbReference>
<proteinExistence type="predicted"/>
<dbReference type="RefSeq" id="XP_030839000.1">
    <property type="nucleotide sequence ID" value="XM_030983140.1"/>
</dbReference>
<dbReference type="SMART" id="SM00231">
    <property type="entry name" value="FA58C"/>
    <property type="match status" value="4"/>
</dbReference>
<accession>A0A7M7NNB1</accession>
<dbReference type="SUPFAM" id="SSF49785">
    <property type="entry name" value="Galactose-binding domain-like"/>
    <property type="match status" value="4"/>
</dbReference>
<feature type="domain" description="F5/8 type C" evidence="2">
    <location>
        <begin position="436"/>
        <end position="586"/>
    </location>
</feature>
<dbReference type="Gene3D" id="2.60.120.260">
    <property type="entry name" value="Galactose-binding domain-like"/>
    <property type="match status" value="4"/>
</dbReference>
<feature type="chain" id="PRO_5029906936" description="F5/8 type C domain-containing protein" evidence="1">
    <location>
        <begin position="29"/>
        <end position="1129"/>
    </location>
</feature>
<evidence type="ECO:0000256" key="1">
    <source>
        <dbReference type="SAM" id="SignalP"/>
    </source>
</evidence>
<protein>
    <recommendedName>
        <fullName evidence="2">F5/8 type C domain-containing protein</fullName>
    </recommendedName>
</protein>
<dbReference type="PANTHER" id="PTHR24543:SF325">
    <property type="entry name" value="F5_8 TYPE C DOMAIN-CONTAINING PROTEIN"/>
    <property type="match status" value="1"/>
</dbReference>